<evidence type="ECO:0000256" key="1">
    <source>
        <dbReference type="SAM" id="SignalP"/>
    </source>
</evidence>
<dbReference type="EMBL" id="SNYC01000003">
    <property type="protein sequence ID" value="TDQ11184.1"/>
    <property type="molecule type" value="Genomic_DNA"/>
</dbReference>
<dbReference type="AlphaFoldDB" id="A0A4R6SXD7"/>
<feature type="signal peptide" evidence="1">
    <location>
        <begin position="1"/>
        <end position="20"/>
    </location>
</feature>
<organism evidence="3 4">
    <name type="scientific">Pedobacter metabolipauper</name>
    <dbReference type="NCBI Taxonomy" id="425513"/>
    <lineage>
        <taxon>Bacteria</taxon>
        <taxon>Pseudomonadati</taxon>
        <taxon>Bacteroidota</taxon>
        <taxon>Sphingobacteriia</taxon>
        <taxon>Sphingobacteriales</taxon>
        <taxon>Sphingobacteriaceae</taxon>
        <taxon>Pedobacter</taxon>
    </lineage>
</organism>
<gene>
    <name evidence="3" type="ORF">ATK78_0300</name>
</gene>
<dbReference type="OrthoDB" id="924828at2"/>
<dbReference type="RefSeq" id="WP_133574279.1">
    <property type="nucleotide sequence ID" value="NZ_SNYC01000003.1"/>
</dbReference>
<proteinExistence type="predicted"/>
<accession>A0A4R6SXD7</accession>
<sequence length="334" mass="36819">MKHYLIPTTVFLLAATFCSAQSISEVSKGLAIDSIRKMQMEQAALRNPVLRQINISTDVITRGDISGKINGDPLFKGKASTVRTTALFNVPVKSWGKNSVSTSISYFQQRLKVDEVQSFQPGLSNDDVIFNKSTVGLTASFQRRDSLFGKPVFYMASVSGVTNDAGSIKKLSYLGTALFPIKQTATTRYSAGVVINIDPSLKIPAFLLFTYWHKFKNDLEFNLNLPSQIAFRKGLSDRLSATAGTSLSGSLAFFELNQPNVPHDANYTTIDLKTGIGVEYRIGKKFVFGMNGGILTPLSARAFDRTKTSDEYFLNNKISNAPYVNFSFSVLPFF</sequence>
<evidence type="ECO:0000313" key="4">
    <source>
        <dbReference type="Proteomes" id="UP000295620"/>
    </source>
</evidence>
<name>A0A4R6SXD7_9SPHI</name>
<evidence type="ECO:0000313" key="3">
    <source>
        <dbReference type="EMBL" id="TDQ11184.1"/>
    </source>
</evidence>
<evidence type="ECO:0000259" key="2">
    <source>
        <dbReference type="Pfam" id="PF19783"/>
    </source>
</evidence>
<dbReference type="Proteomes" id="UP000295620">
    <property type="component" value="Unassembled WGS sequence"/>
</dbReference>
<protein>
    <recommendedName>
        <fullName evidence="2">DUF6268 domain-containing protein</fullName>
    </recommendedName>
</protein>
<comment type="caution">
    <text evidence="3">The sequence shown here is derived from an EMBL/GenBank/DDBJ whole genome shotgun (WGS) entry which is preliminary data.</text>
</comment>
<feature type="chain" id="PRO_5020950758" description="DUF6268 domain-containing protein" evidence="1">
    <location>
        <begin position="21"/>
        <end position="334"/>
    </location>
</feature>
<feature type="domain" description="DUF6268" evidence="2">
    <location>
        <begin position="168"/>
        <end position="328"/>
    </location>
</feature>
<keyword evidence="4" id="KW-1185">Reference proteome</keyword>
<keyword evidence="1" id="KW-0732">Signal</keyword>
<dbReference type="Pfam" id="PF19783">
    <property type="entry name" value="DUF6268"/>
    <property type="match status" value="1"/>
</dbReference>
<dbReference type="InterPro" id="IPR046235">
    <property type="entry name" value="DUF6268"/>
</dbReference>
<reference evidence="3 4" key="1">
    <citation type="submission" date="2019-03" db="EMBL/GenBank/DDBJ databases">
        <title>Genomic Encyclopedia of Archaeal and Bacterial Type Strains, Phase II (KMG-II): from individual species to whole genera.</title>
        <authorList>
            <person name="Goeker M."/>
        </authorList>
    </citation>
    <scope>NUCLEOTIDE SEQUENCE [LARGE SCALE GENOMIC DNA]</scope>
    <source>
        <strain evidence="3 4">DSM 19035</strain>
    </source>
</reference>